<dbReference type="RefSeq" id="WP_336351268.1">
    <property type="nucleotide sequence ID" value="NZ_JAZAQL010000003.1"/>
</dbReference>
<evidence type="ECO:0000313" key="2">
    <source>
        <dbReference type="EMBL" id="MFC6954314.1"/>
    </source>
</evidence>
<feature type="domain" description="Halobacterial output" evidence="1">
    <location>
        <begin position="3"/>
        <end position="65"/>
    </location>
</feature>
<evidence type="ECO:0000313" key="3">
    <source>
        <dbReference type="Proteomes" id="UP001596395"/>
    </source>
</evidence>
<organism evidence="2 3">
    <name type="scientific">Halorubellus litoreus</name>
    <dbReference type="NCBI Taxonomy" id="755308"/>
    <lineage>
        <taxon>Archaea</taxon>
        <taxon>Methanobacteriati</taxon>
        <taxon>Methanobacteriota</taxon>
        <taxon>Stenosarchaea group</taxon>
        <taxon>Halobacteria</taxon>
        <taxon>Halobacteriales</taxon>
        <taxon>Halorubellaceae</taxon>
        <taxon>Halorubellus</taxon>
    </lineage>
</organism>
<name>A0ABD5VFJ2_9EURY</name>
<sequence>MNPIVDIVSTVAEATGESHTDLPPLLETIDPDAIVAFVDSAADDASLAFDYHGHRITVDGSGAVETARLSEAALD</sequence>
<accession>A0ABD5VFJ2</accession>
<protein>
    <submittedName>
        <fullName evidence="2">HalOD1 output domain-containing protein</fullName>
    </submittedName>
</protein>
<reference evidence="2 3" key="1">
    <citation type="journal article" date="2019" name="Int. J. Syst. Evol. Microbiol.">
        <title>The Global Catalogue of Microorganisms (GCM) 10K type strain sequencing project: providing services to taxonomists for standard genome sequencing and annotation.</title>
        <authorList>
            <consortium name="The Broad Institute Genomics Platform"/>
            <consortium name="The Broad Institute Genome Sequencing Center for Infectious Disease"/>
            <person name="Wu L."/>
            <person name="Ma J."/>
        </authorList>
    </citation>
    <scope>NUCLEOTIDE SEQUENCE [LARGE SCALE GENOMIC DNA]</scope>
    <source>
        <strain evidence="2 3">GX26</strain>
    </source>
</reference>
<comment type="caution">
    <text evidence="2">The sequence shown here is derived from an EMBL/GenBank/DDBJ whole genome shotgun (WGS) entry which is preliminary data.</text>
</comment>
<dbReference type="Proteomes" id="UP001596395">
    <property type="component" value="Unassembled WGS sequence"/>
</dbReference>
<proteinExistence type="predicted"/>
<dbReference type="AlphaFoldDB" id="A0ABD5VFJ2"/>
<evidence type="ECO:0000259" key="1">
    <source>
        <dbReference type="Pfam" id="PF18545"/>
    </source>
</evidence>
<gene>
    <name evidence="2" type="ORF">ACFQGB_15735</name>
</gene>
<keyword evidence="3" id="KW-1185">Reference proteome</keyword>
<dbReference type="EMBL" id="JBHSXN010000003">
    <property type="protein sequence ID" value="MFC6954314.1"/>
    <property type="molecule type" value="Genomic_DNA"/>
</dbReference>
<dbReference type="Pfam" id="PF18545">
    <property type="entry name" value="HalOD1"/>
    <property type="match status" value="1"/>
</dbReference>
<dbReference type="InterPro" id="IPR040624">
    <property type="entry name" value="HalOD1"/>
</dbReference>